<dbReference type="EMBL" id="RCZH01000002">
    <property type="protein sequence ID" value="TPG44547.1"/>
    <property type="molecule type" value="Genomic_DNA"/>
</dbReference>
<dbReference type="CDD" id="cd00093">
    <property type="entry name" value="HTH_XRE"/>
    <property type="match status" value="1"/>
</dbReference>
<comment type="caution">
    <text evidence="3">The sequence shown here is derived from an EMBL/GenBank/DDBJ whole genome shotgun (WGS) entry which is preliminary data.</text>
</comment>
<dbReference type="SUPFAM" id="SSF47413">
    <property type="entry name" value="lambda repressor-like DNA-binding domains"/>
    <property type="match status" value="1"/>
</dbReference>
<accession>A0A502F3W8</accession>
<keyword evidence="4" id="KW-1185">Reference proteome</keyword>
<dbReference type="InterPro" id="IPR001387">
    <property type="entry name" value="Cro/C1-type_HTH"/>
</dbReference>
<dbReference type="GO" id="GO:0003677">
    <property type="term" value="F:DNA binding"/>
    <property type="evidence" value="ECO:0007669"/>
    <property type="project" value="UniProtKB-KW"/>
</dbReference>
<dbReference type="Proteomes" id="UP000319700">
    <property type="component" value="Unassembled WGS sequence"/>
</dbReference>
<dbReference type="GO" id="GO:0005829">
    <property type="term" value="C:cytosol"/>
    <property type="evidence" value="ECO:0007669"/>
    <property type="project" value="TreeGrafter"/>
</dbReference>
<reference evidence="3 4" key="1">
    <citation type="journal article" date="2019" name="Environ. Microbiol.">
        <title>Species interactions and distinct microbial communities in high Arctic permafrost affected cryosols are associated with the CH4 and CO2 gas fluxes.</title>
        <authorList>
            <person name="Altshuler I."/>
            <person name="Hamel J."/>
            <person name="Turney S."/>
            <person name="Magnuson E."/>
            <person name="Levesque R."/>
            <person name="Greer C."/>
            <person name="Whyte L.G."/>
        </authorList>
    </citation>
    <scope>NUCLEOTIDE SEQUENCE [LARGE SCALE GENOMIC DNA]</scope>
    <source>
        <strain evidence="3 4">42</strain>
    </source>
</reference>
<dbReference type="InterPro" id="IPR050807">
    <property type="entry name" value="TransReg_Diox_bact_type"/>
</dbReference>
<dbReference type="GO" id="GO:0003700">
    <property type="term" value="F:DNA-binding transcription factor activity"/>
    <property type="evidence" value="ECO:0007669"/>
    <property type="project" value="TreeGrafter"/>
</dbReference>
<evidence type="ECO:0000256" key="1">
    <source>
        <dbReference type="ARBA" id="ARBA00023125"/>
    </source>
</evidence>
<name>A0A502F3W8_9FLAO</name>
<evidence type="ECO:0000313" key="4">
    <source>
        <dbReference type="Proteomes" id="UP000319700"/>
    </source>
</evidence>
<proteinExistence type="predicted"/>
<organism evidence="3 4">
    <name type="scientific">Flavobacterium pectinovorum</name>
    <dbReference type="NCBI Taxonomy" id="29533"/>
    <lineage>
        <taxon>Bacteria</taxon>
        <taxon>Pseudomonadati</taxon>
        <taxon>Bacteroidota</taxon>
        <taxon>Flavobacteriia</taxon>
        <taxon>Flavobacteriales</taxon>
        <taxon>Flavobacteriaceae</taxon>
        <taxon>Flavobacterium</taxon>
    </lineage>
</organism>
<keyword evidence="1" id="KW-0238">DNA-binding</keyword>
<feature type="domain" description="HTH cro/C1-type" evidence="2">
    <location>
        <begin position="25"/>
        <end position="79"/>
    </location>
</feature>
<dbReference type="Gene3D" id="1.10.260.40">
    <property type="entry name" value="lambda repressor-like DNA-binding domains"/>
    <property type="match status" value="1"/>
</dbReference>
<gene>
    <name evidence="3" type="ORF">EAH81_03475</name>
</gene>
<dbReference type="SMART" id="SM00530">
    <property type="entry name" value="HTH_XRE"/>
    <property type="match status" value="1"/>
</dbReference>
<dbReference type="InterPro" id="IPR010982">
    <property type="entry name" value="Lambda_DNA-bd_dom_sf"/>
</dbReference>
<dbReference type="OrthoDB" id="2902336at2"/>
<dbReference type="RefSeq" id="WP_140503776.1">
    <property type="nucleotide sequence ID" value="NZ_RCZH01000002.1"/>
</dbReference>
<dbReference type="AlphaFoldDB" id="A0A502F3W8"/>
<dbReference type="PANTHER" id="PTHR46797:SF1">
    <property type="entry name" value="METHYLPHOSPHONATE SYNTHASE"/>
    <property type="match status" value="1"/>
</dbReference>
<protein>
    <submittedName>
        <fullName evidence="3">XRE family transcriptional regulator</fullName>
    </submittedName>
</protein>
<evidence type="ECO:0000313" key="3">
    <source>
        <dbReference type="EMBL" id="TPG44547.1"/>
    </source>
</evidence>
<dbReference type="PANTHER" id="PTHR46797">
    <property type="entry name" value="HTH-TYPE TRANSCRIPTIONAL REGULATOR"/>
    <property type="match status" value="1"/>
</dbReference>
<sequence length="90" mass="10423">MEKNDTKSRKLIFDQEGLELLAKRLKEIRAEKRLSQEELAYRSELTLSQIARIETVRINPTVSTIFKIARALDVTPSEIFNFELTLPSTE</sequence>
<dbReference type="Pfam" id="PF01381">
    <property type="entry name" value="HTH_3"/>
    <property type="match status" value="1"/>
</dbReference>
<dbReference type="PROSITE" id="PS50943">
    <property type="entry name" value="HTH_CROC1"/>
    <property type="match status" value="1"/>
</dbReference>
<evidence type="ECO:0000259" key="2">
    <source>
        <dbReference type="PROSITE" id="PS50943"/>
    </source>
</evidence>